<dbReference type="InterPro" id="IPR029034">
    <property type="entry name" value="Cystine-knot_cytokine"/>
</dbReference>
<organism evidence="4 5">
    <name type="scientific">Lates japonicus</name>
    <name type="common">Japanese lates</name>
    <dbReference type="NCBI Taxonomy" id="270547"/>
    <lineage>
        <taxon>Eukaryota</taxon>
        <taxon>Metazoa</taxon>
        <taxon>Chordata</taxon>
        <taxon>Craniata</taxon>
        <taxon>Vertebrata</taxon>
        <taxon>Euteleostomi</taxon>
        <taxon>Actinopterygii</taxon>
        <taxon>Neopterygii</taxon>
        <taxon>Teleostei</taxon>
        <taxon>Neoteleostei</taxon>
        <taxon>Acanthomorphata</taxon>
        <taxon>Carangaria</taxon>
        <taxon>Carangaria incertae sedis</taxon>
        <taxon>Centropomidae</taxon>
        <taxon>Lates</taxon>
    </lineage>
</organism>
<feature type="signal peptide" evidence="2">
    <location>
        <begin position="1"/>
        <end position="25"/>
    </location>
</feature>
<comment type="caution">
    <text evidence="4">The sequence shown here is derived from an EMBL/GenBank/DDBJ whole genome shotgun (WGS) entry which is preliminary data.</text>
</comment>
<dbReference type="GO" id="GO:0016020">
    <property type="term" value="C:membrane"/>
    <property type="evidence" value="ECO:0007669"/>
    <property type="project" value="InterPro"/>
</dbReference>
<proteinExistence type="predicted"/>
<dbReference type="Proteomes" id="UP001279410">
    <property type="component" value="Unassembled WGS sequence"/>
</dbReference>
<dbReference type="PROSITE" id="PS50278">
    <property type="entry name" value="PDGF_2"/>
    <property type="match status" value="1"/>
</dbReference>
<keyword evidence="1" id="KW-0339">Growth factor</keyword>
<dbReference type="AlphaFoldDB" id="A0AAD3RIH0"/>
<sequence length="245" mass="26453">MGIMLQVILGMFQFLLLTRIPTSHAKLAHWRRANSPKSGRFRKIPSCSYKRIPPRAAEKSLAGVARPTSLIACVAVRRCSGCCADEALECALAHAHAHHGAIGIYVTLSSIPWDGPSSVVTIAMIFISTMCSLQTDGAESRIHDDSPPASREEREANQLGLMDQLARATFSDSRESTECLEECHCHQTSCSQKGGGSTPPLQPGLGVPPTFLSPPRFSPPTPAQFIVYSSITAMEHTGLGHQYLS</sequence>
<dbReference type="GO" id="GO:0008083">
    <property type="term" value="F:growth factor activity"/>
    <property type="evidence" value="ECO:0007669"/>
    <property type="project" value="UniProtKB-KW"/>
</dbReference>
<name>A0AAD3RIH0_LATJO</name>
<keyword evidence="5" id="KW-1185">Reference proteome</keyword>
<feature type="chain" id="PRO_5042180808" evidence="2">
    <location>
        <begin position="26"/>
        <end position="245"/>
    </location>
</feature>
<dbReference type="Gene3D" id="2.10.90.10">
    <property type="entry name" value="Cystine-knot cytokines"/>
    <property type="match status" value="1"/>
</dbReference>
<evidence type="ECO:0000259" key="3">
    <source>
        <dbReference type="PROSITE" id="PS50278"/>
    </source>
</evidence>
<gene>
    <name evidence="4" type="ORF">AKAME5_002162500</name>
</gene>
<dbReference type="Pfam" id="PF00341">
    <property type="entry name" value="PDGF"/>
    <property type="match status" value="1"/>
</dbReference>
<feature type="domain" description="Platelet-derived growth factor (PDGF) family profile" evidence="3">
    <location>
        <begin position="73"/>
        <end position="90"/>
    </location>
</feature>
<evidence type="ECO:0000256" key="2">
    <source>
        <dbReference type="SAM" id="SignalP"/>
    </source>
</evidence>
<reference evidence="4" key="1">
    <citation type="submission" date="2022-08" db="EMBL/GenBank/DDBJ databases">
        <title>Genome sequencing of akame (Lates japonicus).</title>
        <authorList>
            <person name="Hashiguchi Y."/>
            <person name="Takahashi H."/>
        </authorList>
    </citation>
    <scope>NUCLEOTIDE SEQUENCE</scope>
    <source>
        <strain evidence="4">Kochi</strain>
    </source>
</reference>
<dbReference type="SUPFAM" id="SSF57501">
    <property type="entry name" value="Cystine-knot cytokines"/>
    <property type="match status" value="1"/>
</dbReference>
<evidence type="ECO:0000313" key="5">
    <source>
        <dbReference type="Proteomes" id="UP001279410"/>
    </source>
</evidence>
<evidence type="ECO:0000313" key="4">
    <source>
        <dbReference type="EMBL" id="GLD70308.1"/>
    </source>
</evidence>
<accession>A0AAD3RIH0</accession>
<keyword evidence="2" id="KW-0732">Signal</keyword>
<dbReference type="EMBL" id="BRZM01000373">
    <property type="protein sequence ID" value="GLD70308.1"/>
    <property type="molecule type" value="Genomic_DNA"/>
</dbReference>
<dbReference type="InterPro" id="IPR000072">
    <property type="entry name" value="PDGF/VEGF_dom"/>
</dbReference>
<protein>
    <submittedName>
        <fullName evidence="4">Vascular endothelial growth factor B</fullName>
    </submittedName>
</protein>
<evidence type="ECO:0000256" key="1">
    <source>
        <dbReference type="ARBA" id="ARBA00023030"/>
    </source>
</evidence>